<dbReference type="GO" id="GO:0016989">
    <property type="term" value="F:sigma factor antagonist activity"/>
    <property type="evidence" value="ECO:0007669"/>
    <property type="project" value="TreeGrafter"/>
</dbReference>
<dbReference type="InterPro" id="IPR051474">
    <property type="entry name" value="Anti-sigma-K/W_factor"/>
</dbReference>
<dbReference type="EMBL" id="FXTO01000014">
    <property type="protein sequence ID" value="SMO79031.1"/>
    <property type="molecule type" value="Genomic_DNA"/>
</dbReference>
<dbReference type="Pfam" id="PF10099">
    <property type="entry name" value="RskA_C"/>
    <property type="match status" value="1"/>
</dbReference>
<reference evidence="3 4" key="1">
    <citation type="submission" date="2017-05" db="EMBL/GenBank/DDBJ databases">
        <authorList>
            <person name="Varghese N."/>
            <person name="Submissions S."/>
        </authorList>
    </citation>
    <scope>NUCLEOTIDE SEQUENCE [LARGE SCALE GENOMIC DNA]</scope>
    <source>
        <strain evidence="3 4">DSM 29506</strain>
    </source>
</reference>
<dbReference type="Proteomes" id="UP000316030">
    <property type="component" value="Unassembled WGS sequence"/>
</dbReference>
<proteinExistence type="predicted"/>
<keyword evidence="4" id="KW-1185">Reference proteome</keyword>
<evidence type="ECO:0000313" key="4">
    <source>
        <dbReference type="Proteomes" id="UP000316030"/>
    </source>
</evidence>
<protein>
    <submittedName>
        <fullName evidence="3">Anti-sigma-K factor RskA</fullName>
    </submittedName>
</protein>
<dbReference type="GO" id="GO:0005886">
    <property type="term" value="C:plasma membrane"/>
    <property type="evidence" value="ECO:0007669"/>
    <property type="project" value="InterPro"/>
</dbReference>
<dbReference type="PANTHER" id="PTHR37461:SF1">
    <property type="entry name" value="ANTI-SIGMA-K FACTOR RSKA"/>
    <property type="match status" value="1"/>
</dbReference>
<dbReference type="OrthoDB" id="9816387at2"/>
<name>A0A521E6K2_9RHOB</name>
<dbReference type="PANTHER" id="PTHR37461">
    <property type="entry name" value="ANTI-SIGMA-K FACTOR RSKA"/>
    <property type="match status" value="1"/>
</dbReference>
<evidence type="ECO:0000256" key="1">
    <source>
        <dbReference type="SAM" id="Phobius"/>
    </source>
</evidence>
<evidence type="ECO:0000313" key="3">
    <source>
        <dbReference type="EMBL" id="SMO79031.1"/>
    </source>
</evidence>
<gene>
    <name evidence="3" type="ORF">SAMN06265173_11487</name>
</gene>
<organism evidence="3 4">
    <name type="scientific">Thalassovita litoralis</name>
    <dbReference type="NCBI Taxonomy" id="1010611"/>
    <lineage>
        <taxon>Bacteria</taxon>
        <taxon>Pseudomonadati</taxon>
        <taxon>Pseudomonadota</taxon>
        <taxon>Alphaproteobacteria</taxon>
        <taxon>Rhodobacterales</taxon>
        <taxon>Roseobacteraceae</taxon>
        <taxon>Thalassovita</taxon>
    </lineage>
</organism>
<feature type="transmembrane region" description="Helical" evidence="1">
    <location>
        <begin position="86"/>
        <end position="106"/>
    </location>
</feature>
<dbReference type="AlphaFoldDB" id="A0A521E6K2"/>
<dbReference type="RefSeq" id="WP_142493715.1">
    <property type="nucleotide sequence ID" value="NZ_FXTO01000014.1"/>
</dbReference>
<keyword evidence="1" id="KW-0472">Membrane</keyword>
<keyword evidence="1" id="KW-1133">Transmembrane helix</keyword>
<feature type="domain" description="Anti-sigma K factor RskA C-terminal" evidence="2">
    <location>
        <begin position="91"/>
        <end position="219"/>
    </location>
</feature>
<keyword evidence="1" id="KW-0812">Transmembrane</keyword>
<dbReference type="GO" id="GO:0006417">
    <property type="term" value="P:regulation of translation"/>
    <property type="evidence" value="ECO:0007669"/>
    <property type="project" value="TreeGrafter"/>
</dbReference>
<accession>A0A521E6K2</accession>
<evidence type="ECO:0000259" key="2">
    <source>
        <dbReference type="Pfam" id="PF10099"/>
    </source>
</evidence>
<dbReference type="InterPro" id="IPR018764">
    <property type="entry name" value="RskA_C"/>
</dbReference>
<sequence length="228" mass="23741">MSQKEDHNDDAALAGEYVLHLLDGEELAVFEARLTMEPALRALVRDWDASLVALTDGIAPITPPAMVKDKLQAVLFPDAAKPKRSLWTWLAGGVAVAAIVVGAAFLTPSLIQDPVFEPSLTASVAAQDGTLVVAARFIAQTNALELTREAGAARPGRVLELWLIAEGSDAPVSLGVLPADTETRIELTQDIAQRLANGLLAISDEPLGGSPTGAPTGEVLAVGPVTNA</sequence>